<name>A0A8J4BH38_9CHLO</name>
<organism evidence="2 3">
    <name type="scientific">Volvox africanus</name>
    <dbReference type="NCBI Taxonomy" id="51714"/>
    <lineage>
        <taxon>Eukaryota</taxon>
        <taxon>Viridiplantae</taxon>
        <taxon>Chlorophyta</taxon>
        <taxon>core chlorophytes</taxon>
        <taxon>Chlorophyceae</taxon>
        <taxon>CS clade</taxon>
        <taxon>Chlamydomonadales</taxon>
        <taxon>Volvocaceae</taxon>
        <taxon>Volvox</taxon>
    </lineage>
</organism>
<dbReference type="PANTHER" id="PTHR33129">
    <property type="entry name" value="PROTEIN KINASE DOMAIN-CONTAINING PROTEIN-RELATED"/>
    <property type="match status" value="1"/>
</dbReference>
<reference evidence="2" key="1">
    <citation type="journal article" date="2021" name="Proc. Natl. Acad. Sci. U.S.A.">
        <title>Three genomes in the algal genus Volvox reveal the fate of a haploid sex-determining region after a transition to homothallism.</title>
        <authorList>
            <person name="Yamamoto K."/>
            <person name="Hamaji T."/>
            <person name="Kawai-Toyooka H."/>
            <person name="Matsuzaki R."/>
            <person name="Takahashi F."/>
            <person name="Nishimura Y."/>
            <person name="Kawachi M."/>
            <person name="Noguchi H."/>
            <person name="Minakuchi Y."/>
            <person name="Umen J.G."/>
            <person name="Toyoda A."/>
            <person name="Nozaki H."/>
        </authorList>
    </citation>
    <scope>NUCLEOTIDE SEQUENCE</scope>
    <source>
        <strain evidence="2">NIES-3780</strain>
    </source>
</reference>
<dbReference type="Gene3D" id="3.40.50.300">
    <property type="entry name" value="P-loop containing nucleotide triphosphate hydrolases"/>
    <property type="match status" value="1"/>
</dbReference>
<sequence>MALTDLRAACKRLAELYKDDLVSAMDLMATLSDLDDDAFLRLRIGWENYIDSPAEKAFVTKRLSDMAAGPGPSSTRTSAGGGSSSRRPALQKVQLFWQALLALPSIIVGSFLTLPSNVYLLGTKSLGSSLLVRHCYRGIFDQMMELRSSNGMSRFLITGTPGIGKSFFAVVLMGWLVQEKGVSTIILDFDGLKYLFTTNGTDIKVEMGSEMDFIEEVNDPKTWWIVDMGTASRRPASTVLLASPDRQRYKEFLKFQGTTTLFMPIWTDDEIEECRIRLYPHLSDATVRDLVWKWGNIPRYVLEKAMETPAQNSLKEALEQCEWQDVINCIGAPDSAPHTSHKLVHFEVVGNHYDQKVMKPASPYVMEEMERKAGTDHIRQLQSLIHLSMGKPALAATAGLFFERYAHRRLQEGGSFQVRQLGAPKTAHSSEDKVIPFKLQCAGVHKLYKLEEVRQQVNEIYCVPPSHNFPAVDSIMQPEFLFQITTTQKSKVPLDGLLAASRQLHGTPKLCFVVPSQIFKEYKFVNGIPEDIEQWVLEVPYL</sequence>
<comment type="caution">
    <text evidence="2">The sequence shown here is derived from an EMBL/GenBank/DDBJ whole genome shotgun (WGS) entry which is preliminary data.</text>
</comment>
<dbReference type="InterPro" id="IPR052980">
    <property type="entry name" value="Crinkler_effector"/>
</dbReference>
<accession>A0A8J4BH38</accession>
<evidence type="ECO:0000313" key="3">
    <source>
        <dbReference type="Proteomes" id="UP000747399"/>
    </source>
</evidence>
<evidence type="ECO:0000256" key="1">
    <source>
        <dbReference type="SAM" id="MobiDB-lite"/>
    </source>
</evidence>
<keyword evidence="3" id="KW-1185">Reference proteome</keyword>
<dbReference type="SUPFAM" id="SSF52540">
    <property type="entry name" value="P-loop containing nucleoside triphosphate hydrolases"/>
    <property type="match status" value="1"/>
</dbReference>
<dbReference type="EMBL" id="BNCO01000043">
    <property type="protein sequence ID" value="GIL61069.1"/>
    <property type="molecule type" value="Genomic_DNA"/>
</dbReference>
<dbReference type="PANTHER" id="PTHR33129:SF1">
    <property type="entry name" value="ATP-BINDING PROTEIN"/>
    <property type="match status" value="1"/>
</dbReference>
<evidence type="ECO:0000313" key="2">
    <source>
        <dbReference type="EMBL" id="GIL61069.1"/>
    </source>
</evidence>
<dbReference type="AlphaFoldDB" id="A0A8J4BH38"/>
<dbReference type="Proteomes" id="UP000747399">
    <property type="component" value="Unassembled WGS sequence"/>
</dbReference>
<feature type="region of interest" description="Disordered" evidence="1">
    <location>
        <begin position="66"/>
        <end position="86"/>
    </location>
</feature>
<dbReference type="InterPro" id="IPR027417">
    <property type="entry name" value="P-loop_NTPase"/>
</dbReference>
<feature type="compositionally biased region" description="Low complexity" evidence="1">
    <location>
        <begin position="69"/>
        <end position="86"/>
    </location>
</feature>
<protein>
    <submittedName>
        <fullName evidence="2">Uncharacterized protein</fullName>
    </submittedName>
</protein>
<proteinExistence type="predicted"/>
<gene>
    <name evidence="2" type="ORF">Vafri_15463</name>
</gene>